<feature type="transmembrane region" description="Helical" evidence="8">
    <location>
        <begin position="276"/>
        <end position="294"/>
    </location>
</feature>
<dbReference type="STRING" id="84698.SAMN04488528_100718"/>
<dbReference type="Proteomes" id="UP000198619">
    <property type="component" value="Unassembled WGS sequence"/>
</dbReference>
<gene>
    <name evidence="9" type="ORF">SAMN04488528_100718</name>
</gene>
<dbReference type="PANTHER" id="PTHR21716">
    <property type="entry name" value="TRANSMEMBRANE PROTEIN"/>
    <property type="match status" value="1"/>
</dbReference>
<dbReference type="Pfam" id="PF01594">
    <property type="entry name" value="AI-2E_transport"/>
    <property type="match status" value="1"/>
</dbReference>
<evidence type="ECO:0000256" key="2">
    <source>
        <dbReference type="ARBA" id="ARBA00009773"/>
    </source>
</evidence>
<reference evidence="9 10" key="1">
    <citation type="submission" date="2016-10" db="EMBL/GenBank/DDBJ databases">
        <authorList>
            <person name="de Groot N.N."/>
        </authorList>
    </citation>
    <scope>NUCLEOTIDE SEQUENCE [LARGE SCALE GENOMIC DNA]</scope>
    <source>
        <strain evidence="9 10">DSM 12271</strain>
    </source>
</reference>
<evidence type="ECO:0000256" key="4">
    <source>
        <dbReference type="ARBA" id="ARBA00022475"/>
    </source>
</evidence>
<keyword evidence="3" id="KW-0813">Transport</keyword>
<feature type="transmembrane region" description="Helical" evidence="8">
    <location>
        <begin position="301"/>
        <end position="325"/>
    </location>
</feature>
<name>A0A1I0X2A5_9CLOT</name>
<keyword evidence="6 8" id="KW-1133">Transmembrane helix</keyword>
<keyword evidence="10" id="KW-1185">Reference proteome</keyword>
<feature type="transmembrane region" description="Helical" evidence="8">
    <location>
        <begin position="345"/>
        <end position="378"/>
    </location>
</feature>
<dbReference type="AlphaFoldDB" id="A0A1I0X2A5"/>
<dbReference type="InterPro" id="IPR002549">
    <property type="entry name" value="AI-2E-like"/>
</dbReference>
<dbReference type="GO" id="GO:0055085">
    <property type="term" value="P:transmembrane transport"/>
    <property type="evidence" value="ECO:0007669"/>
    <property type="project" value="TreeGrafter"/>
</dbReference>
<dbReference type="OrthoDB" id="9793390at2"/>
<evidence type="ECO:0000256" key="6">
    <source>
        <dbReference type="ARBA" id="ARBA00022989"/>
    </source>
</evidence>
<feature type="transmembrane region" description="Helical" evidence="8">
    <location>
        <begin position="52"/>
        <end position="78"/>
    </location>
</feature>
<feature type="transmembrane region" description="Helical" evidence="8">
    <location>
        <begin position="12"/>
        <end position="32"/>
    </location>
</feature>
<comment type="subcellular location">
    <subcellularLocation>
        <location evidence="1">Cell membrane</location>
        <topology evidence="1">Multi-pass membrane protein</topology>
    </subcellularLocation>
</comment>
<dbReference type="RefSeq" id="WP_090039676.1">
    <property type="nucleotide sequence ID" value="NZ_FOKI01000007.1"/>
</dbReference>
<feature type="transmembrane region" description="Helical" evidence="8">
    <location>
        <begin position="99"/>
        <end position="121"/>
    </location>
</feature>
<protein>
    <submittedName>
        <fullName evidence="9">Predicted PurR-regulated permease PerM</fullName>
    </submittedName>
</protein>
<comment type="similarity">
    <text evidence="2">Belongs to the autoinducer-2 exporter (AI-2E) (TC 2.A.86) family.</text>
</comment>
<feature type="transmembrane region" description="Helical" evidence="8">
    <location>
        <begin position="181"/>
        <end position="210"/>
    </location>
</feature>
<dbReference type="PANTHER" id="PTHR21716:SF53">
    <property type="entry name" value="PERMEASE PERM-RELATED"/>
    <property type="match status" value="1"/>
</dbReference>
<keyword evidence="5 8" id="KW-0812">Transmembrane</keyword>
<evidence type="ECO:0000256" key="8">
    <source>
        <dbReference type="SAM" id="Phobius"/>
    </source>
</evidence>
<dbReference type="EMBL" id="FOKI01000007">
    <property type="protein sequence ID" value="SFA95129.1"/>
    <property type="molecule type" value="Genomic_DNA"/>
</dbReference>
<keyword evidence="7 8" id="KW-0472">Membrane</keyword>
<proteinExistence type="inferred from homology"/>
<evidence type="ECO:0000256" key="1">
    <source>
        <dbReference type="ARBA" id="ARBA00004651"/>
    </source>
</evidence>
<feature type="transmembrane region" description="Helical" evidence="8">
    <location>
        <begin position="250"/>
        <end position="270"/>
    </location>
</feature>
<evidence type="ECO:0000256" key="5">
    <source>
        <dbReference type="ARBA" id="ARBA00022692"/>
    </source>
</evidence>
<evidence type="ECO:0000313" key="10">
    <source>
        <dbReference type="Proteomes" id="UP000198619"/>
    </source>
</evidence>
<sequence>MIERVKLDKKYIRYGLYVVIVGLLLFLGYRIINNGELILSSIGKYVGRFFRIIAPVFYGFIVSYLLFRPVVFIQSVLGSIYTKISKRAASENIENGFRIISIVSIFAVIIYVAVITINFIVPPIVENIEILLSRLPEFNNQISTWVEDIVEKLNENNIDISNTGNLTSTIINNLSLISNSVLSFIATSISQISSFVLDFVLTVILTFYFLKDKESLFHNFRGFRDVVMPGKVGKAITIFLKDLDEIVGKFLVAEILDSIIVGIVSTILLLLINHPFAILIGCVAGFANIIPYIGPLIGAALALGLGMFSSWSLGITGAVLLLLYQQVDGNFVQPKIVGDKIGLTPVWILIVVLIGGSYFGALGMILSMPIAGLIKIYFNRYAQWKKNKNI</sequence>
<evidence type="ECO:0000313" key="9">
    <source>
        <dbReference type="EMBL" id="SFA95129.1"/>
    </source>
</evidence>
<evidence type="ECO:0000256" key="3">
    <source>
        <dbReference type="ARBA" id="ARBA00022448"/>
    </source>
</evidence>
<dbReference type="GO" id="GO:0005886">
    <property type="term" value="C:plasma membrane"/>
    <property type="evidence" value="ECO:0007669"/>
    <property type="project" value="UniProtKB-SubCell"/>
</dbReference>
<accession>A0A1I0X2A5</accession>
<keyword evidence="4" id="KW-1003">Cell membrane</keyword>
<organism evidence="9 10">
    <name type="scientific">Clostridium frigidicarnis</name>
    <dbReference type="NCBI Taxonomy" id="84698"/>
    <lineage>
        <taxon>Bacteria</taxon>
        <taxon>Bacillati</taxon>
        <taxon>Bacillota</taxon>
        <taxon>Clostridia</taxon>
        <taxon>Eubacteriales</taxon>
        <taxon>Clostridiaceae</taxon>
        <taxon>Clostridium</taxon>
    </lineage>
</organism>
<evidence type="ECO:0000256" key="7">
    <source>
        <dbReference type="ARBA" id="ARBA00023136"/>
    </source>
</evidence>